<evidence type="ECO:0000256" key="3">
    <source>
        <dbReference type="ARBA" id="ARBA00022448"/>
    </source>
</evidence>
<feature type="domain" description="Cation/H+ exchanger transmembrane" evidence="8">
    <location>
        <begin position="14"/>
        <end position="381"/>
    </location>
</feature>
<dbReference type="Pfam" id="PF00999">
    <property type="entry name" value="Na_H_Exchanger"/>
    <property type="match status" value="1"/>
</dbReference>
<comment type="caution">
    <text evidence="9">The sequence shown here is derived from an EMBL/GenBank/DDBJ whole genome shotgun (WGS) entry which is preliminary data.</text>
</comment>
<evidence type="ECO:0000256" key="4">
    <source>
        <dbReference type="ARBA" id="ARBA00022692"/>
    </source>
</evidence>
<dbReference type="InterPro" id="IPR038770">
    <property type="entry name" value="Na+/solute_symporter_sf"/>
</dbReference>
<proteinExistence type="inferred from homology"/>
<accession>A0ABD7M737</accession>
<name>A0ABD7M737_MICLU</name>
<dbReference type="InterPro" id="IPR006153">
    <property type="entry name" value="Cation/H_exchanger_TM"/>
</dbReference>
<sequence length="415" mass="42140">MDTTLIALIELGAVLLLLGALGRFAGKIGMSPVPLYLLGGLMVGVGGLLFTHVDAAGVAHNPMEPIEEFSRLAGEIGVVLLLLMLGVEYSARELVGGLRGSWRAGVLDIVLNFTPGAVAGLLLGWGPVGALVLGGITYISSSGIIAKVLSDLGRVGNRETPVLLSVLVFEDLAMAVYLPVMTALAAGTAFVSGLKAAGVALVVVALVLGVAVRYGPQISRLLHSDEQETFLLTVLGLALVVAGVAGALQVSAGVGAFLLGIAISGAAAKQARAVLEPLRDLFAALFFVLFGMSVDPRTLPPVLLAALALTLVTAATKVATGYLAARGAGIGVAGRWRAGAALTIRGEFSIVIAGLAASAGGVPPEMTAFATAYVLALAVAGPVLMRYADAFGRSRARAATRRVRSREAGAADPVH</sequence>
<dbReference type="GO" id="GO:0016020">
    <property type="term" value="C:membrane"/>
    <property type="evidence" value="ECO:0007669"/>
    <property type="project" value="UniProtKB-SubCell"/>
</dbReference>
<keyword evidence="6 7" id="KW-0472">Membrane</keyword>
<evidence type="ECO:0000313" key="10">
    <source>
        <dbReference type="Proteomes" id="UP000184253"/>
    </source>
</evidence>
<feature type="transmembrane region" description="Helical" evidence="7">
    <location>
        <begin position="131"/>
        <end position="150"/>
    </location>
</feature>
<feature type="transmembrane region" description="Helical" evidence="7">
    <location>
        <begin position="196"/>
        <end position="216"/>
    </location>
</feature>
<protein>
    <submittedName>
        <fullName evidence="9">Potassium/proton antiporter membrane subunit, CPA2 family</fullName>
    </submittedName>
</protein>
<keyword evidence="3" id="KW-0813">Transport</keyword>
<feature type="transmembrane region" description="Helical" evidence="7">
    <location>
        <begin position="336"/>
        <end position="360"/>
    </location>
</feature>
<dbReference type="AlphaFoldDB" id="A0ABD7M737"/>
<feature type="transmembrane region" description="Helical" evidence="7">
    <location>
        <begin position="33"/>
        <end position="52"/>
    </location>
</feature>
<keyword evidence="4 7" id="KW-0812">Transmembrane</keyword>
<dbReference type="Gene3D" id="1.20.1530.20">
    <property type="match status" value="1"/>
</dbReference>
<evidence type="ECO:0000256" key="1">
    <source>
        <dbReference type="ARBA" id="ARBA00004141"/>
    </source>
</evidence>
<dbReference type="RefSeq" id="WP_073116697.1">
    <property type="nucleotide sequence ID" value="NZ_FRCE01000005.1"/>
</dbReference>
<feature type="transmembrane region" description="Helical" evidence="7">
    <location>
        <begin position="72"/>
        <end position="90"/>
    </location>
</feature>
<feature type="transmembrane region" description="Helical" evidence="7">
    <location>
        <begin position="302"/>
        <end position="324"/>
    </location>
</feature>
<feature type="transmembrane region" description="Helical" evidence="7">
    <location>
        <begin position="162"/>
        <end position="190"/>
    </location>
</feature>
<comment type="similarity">
    <text evidence="2">Belongs to the monovalent cation:proton antiporter 2 (CPA2) transporter (TC 2.A.37) family.</text>
</comment>
<dbReference type="PANTHER" id="PTHR42751">
    <property type="entry name" value="SODIUM/HYDROGEN EXCHANGER FAMILY/TRKA DOMAIN PROTEIN"/>
    <property type="match status" value="1"/>
</dbReference>
<evidence type="ECO:0000259" key="8">
    <source>
        <dbReference type="Pfam" id="PF00999"/>
    </source>
</evidence>
<gene>
    <name evidence="9" type="ORF">SAMN04487849_10572</name>
</gene>
<keyword evidence="5 7" id="KW-1133">Transmembrane helix</keyword>
<dbReference type="Proteomes" id="UP000184253">
    <property type="component" value="Unassembled WGS sequence"/>
</dbReference>
<feature type="transmembrane region" description="Helical" evidence="7">
    <location>
        <begin position="102"/>
        <end position="125"/>
    </location>
</feature>
<feature type="transmembrane region" description="Helical" evidence="7">
    <location>
        <begin position="228"/>
        <end position="245"/>
    </location>
</feature>
<evidence type="ECO:0000256" key="2">
    <source>
        <dbReference type="ARBA" id="ARBA00005551"/>
    </source>
</evidence>
<evidence type="ECO:0000256" key="7">
    <source>
        <dbReference type="SAM" id="Phobius"/>
    </source>
</evidence>
<feature type="transmembrane region" description="Helical" evidence="7">
    <location>
        <begin position="366"/>
        <end position="385"/>
    </location>
</feature>
<dbReference type="PANTHER" id="PTHR42751:SF6">
    <property type="entry name" value="CONSERVED INTEGRAL MEMBRANE TRANSPORT PROTEIN-RELATED"/>
    <property type="match status" value="1"/>
</dbReference>
<dbReference type="EMBL" id="FRCE01000005">
    <property type="protein sequence ID" value="SHL55915.1"/>
    <property type="molecule type" value="Genomic_DNA"/>
</dbReference>
<evidence type="ECO:0000313" key="9">
    <source>
        <dbReference type="EMBL" id="SHL55915.1"/>
    </source>
</evidence>
<organism evidence="9 10">
    <name type="scientific">Micrococcus luteus</name>
    <name type="common">Micrococcus lysodeikticus</name>
    <dbReference type="NCBI Taxonomy" id="1270"/>
    <lineage>
        <taxon>Bacteria</taxon>
        <taxon>Bacillati</taxon>
        <taxon>Actinomycetota</taxon>
        <taxon>Actinomycetes</taxon>
        <taxon>Micrococcales</taxon>
        <taxon>Micrococcaceae</taxon>
        <taxon>Micrococcus</taxon>
    </lineage>
</organism>
<reference evidence="9 10" key="1">
    <citation type="submission" date="2016-11" db="EMBL/GenBank/DDBJ databases">
        <authorList>
            <person name="Varghese N."/>
            <person name="Submissions S."/>
        </authorList>
    </citation>
    <scope>NUCLEOTIDE SEQUENCE [LARGE SCALE GENOMIC DNA]</scope>
    <source>
        <strain evidence="9 10">VTM4R57</strain>
    </source>
</reference>
<evidence type="ECO:0000256" key="5">
    <source>
        <dbReference type="ARBA" id="ARBA00022989"/>
    </source>
</evidence>
<comment type="subcellular location">
    <subcellularLocation>
        <location evidence="1">Membrane</location>
        <topology evidence="1">Multi-pass membrane protein</topology>
    </subcellularLocation>
</comment>
<evidence type="ECO:0000256" key="6">
    <source>
        <dbReference type="ARBA" id="ARBA00023136"/>
    </source>
</evidence>
<feature type="transmembrane region" description="Helical" evidence="7">
    <location>
        <begin position="6"/>
        <end position="26"/>
    </location>
</feature>